<feature type="region of interest" description="Disordered" evidence="3">
    <location>
        <begin position="160"/>
        <end position="234"/>
    </location>
</feature>
<dbReference type="PANTHER" id="PTHR48034">
    <property type="entry name" value="TRANSFORMER-2 SEX-DETERMINING PROTEIN-RELATED"/>
    <property type="match status" value="1"/>
</dbReference>
<evidence type="ECO:0000313" key="6">
    <source>
        <dbReference type="Proteomes" id="UP001158576"/>
    </source>
</evidence>
<name>A0ABN7T6V4_OIKDI</name>
<feature type="compositionally biased region" description="Basic and acidic residues" evidence="3">
    <location>
        <begin position="72"/>
        <end position="81"/>
    </location>
</feature>
<feature type="region of interest" description="Disordered" evidence="3">
    <location>
        <begin position="1"/>
        <end position="83"/>
    </location>
</feature>
<sequence length="234" mass="27807">MGGSRERSLSHDSDSRRRSRSYSRGRRSRSRSGRRSRSPDRRRRSRSDSRGSHRGSRRSRSASPSKYRKQRHFGDRNDPNKSRCLGVFNLGRRTTEDEFRRTFERYGKLESCKLVYDQKREESRGFGFVTFENIEDAIYAKKDATGMDISGHEIRIDYSITKRAHSPTPGCYMGSKGGRGDRRGYRRSRSRDRYSRRSRYSRSRSRERRRSPSPYRRRSPSPYYSSRRSRSRSR</sequence>
<proteinExistence type="predicted"/>
<feature type="domain" description="RRM" evidence="4">
    <location>
        <begin position="83"/>
        <end position="161"/>
    </location>
</feature>
<feature type="compositionally biased region" description="Basic residues" evidence="3">
    <location>
        <begin position="184"/>
        <end position="219"/>
    </location>
</feature>
<evidence type="ECO:0000256" key="2">
    <source>
        <dbReference type="PROSITE-ProRule" id="PRU00176"/>
    </source>
</evidence>
<evidence type="ECO:0000256" key="3">
    <source>
        <dbReference type="SAM" id="MobiDB-lite"/>
    </source>
</evidence>
<dbReference type="Pfam" id="PF00076">
    <property type="entry name" value="RRM_1"/>
    <property type="match status" value="1"/>
</dbReference>
<keyword evidence="6" id="KW-1185">Reference proteome</keyword>
<feature type="compositionally biased region" description="Basic and acidic residues" evidence="3">
    <location>
        <begin position="1"/>
        <end position="16"/>
    </location>
</feature>
<feature type="compositionally biased region" description="Basic residues" evidence="3">
    <location>
        <begin position="17"/>
        <end position="45"/>
    </location>
</feature>
<feature type="compositionally biased region" description="Basic residues" evidence="3">
    <location>
        <begin position="52"/>
        <end position="71"/>
    </location>
</feature>
<dbReference type="EMBL" id="OU015567">
    <property type="protein sequence ID" value="CAG5112183.1"/>
    <property type="molecule type" value="Genomic_DNA"/>
</dbReference>
<dbReference type="PROSITE" id="PS50102">
    <property type="entry name" value="RRM"/>
    <property type="match status" value="1"/>
</dbReference>
<evidence type="ECO:0000259" key="4">
    <source>
        <dbReference type="PROSITE" id="PS50102"/>
    </source>
</evidence>
<evidence type="ECO:0000256" key="1">
    <source>
        <dbReference type="ARBA" id="ARBA00022884"/>
    </source>
</evidence>
<gene>
    <name evidence="5" type="ORF">OKIOD_LOCUS15191</name>
</gene>
<dbReference type="InterPro" id="IPR050441">
    <property type="entry name" value="RBM"/>
</dbReference>
<organism evidence="5 6">
    <name type="scientific">Oikopleura dioica</name>
    <name type="common">Tunicate</name>
    <dbReference type="NCBI Taxonomy" id="34765"/>
    <lineage>
        <taxon>Eukaryota</taxon>
        <taxon>Metazoa</taxon>
        <taxon>Chordata</taxon>
        <taxon>Tunicata</taxon>
        <taxon>Appendicularia</taxon>
        <taxon>Copelata</taxon>
        <taxon>Oikopleuridae</taxon>
        <taxon>Oikopleura</taxon>
    </lineage>
</organism>
<reference evidence="5 6" key="1">
    <citation type="submission" date="2021-04" db="EMBL/GenBank/DDBJ databases">
        <authorList>
            <person name="Bliznina A."/>
        </authorList>
    </citation>
    <scope>NUCLEOTIDE SEQUENCE [LARGE SCALE GENOMIC DNA]</scope>
</reference>
<accession>A0ABN7T6V4</accession>
<protein>
    <submittedName>
        <fullName evidence="5">Oidioi.mRNA.OKI2018_I69.chr2.g6426.t1.cds</fullName>
    </submittedName>
</protein>
<dbReference type="Proteomes" id="UP001158576">
    <property type="component" value="Chromosome 2"/>
</dbReference>
<dbReference type="InterPro" id="IPR012677">
    <property type="entry name" value="Nucleotide-bd_a/b_plait_sf"/>
</dbReference>
<evidence type="ECO:0000313" key="5">
    <source>
        <dbReference type="EMBL" id="CAG5112183.1"/>
    </source>
</evidence>
<dbReference type="SMART" id="SM00360">
    <property type="entry name" value="RRM"/>
    <property type="match status" value="1"/>
</dbReference>
<dbReference type="Gene3D" id="3.30.70.330">
    <property type="match status" value="1"/>
</dbReference>
<dbReference type="InterPro" id="IPR035979">
    <property type="entry name" value="RBD_domain_sf"/>
</dbReference>
<dbReference type="SUPFAM" id="SSF54928">
    <property type="entry name" value="RNA-binding domain, RBD"/>
    <property type="match status" value="1"/>
</dbReference>
<dbReference type="InterPro" id="IPR000504">
    <property type="entry name" value="RRM_dom"/>
</dbReference>
<dbReference type="CDD" id="cd12363">
    <property type="entry name" value="RRM_TRA2"/>
    <property type="match status" value="1"/>
</dbReference>
<keyword evidence="1 2" id="KW-0694">RNA-binding</keyword>